<sequence length="855" mass="97533">MDTPPRDPSVYSILDIRNPKAGAIKLTQFKTATGNASPPTPPASTEQSSADAFNDEDLADTIIDTLDKPYGAKSIPTFVLYDNRGLQLFNDITYLDEYYLTTAEMSILRERAAEIVEQLEENSVIIELGAGSLRKTSIILDAIESRKLKVTYYALDLDQNELERSLGSLGSFSYVELVGLLGTFEQGIPWLSQYFKQGQKKLFLWLGSSIGNMNRRESVMFLHHIQQTCMAAGDLFLIGFDKRKDPTTIKHAYDDRQGVTREFIMNGLDHVNSIVGQPLIERSKFTYDSRYQAEVGRHVAHYRALEDMHLTYHRPQGAVNIQVARGELIHVEYSYKYSDSEMTHILSAAQLDKVQQWQSNKIEYALVLAERRPFSFTCNQADVLQMLYPKAPKTDVLDCQACSNDHDVKHCESLSHVSLNHGWPKSLPSLSEWIQLWRAWDLVTRTMLDHRSMLFERPIALRHPFIFYLGHIPAFLDIQLSRHAVDDDLNQGSPMTKPESFATIFERGIDPDMDDPEKCNPHSEVPANDDDWPSVEAIVEYQEKVRTRLQRLLQHWESKSHHGMICGGRKERVVWMCYEHEAMHLETLLYMLIQSPNTRPPLSPYRLKSTKRECLDPAPFSSIPGGQVTIGHDDPESAQDSTEFGWDNEHPSREIHVTHFDIQTRPVTNGEYLKYLEQSSNATMPASWVYLPGSTEIGVRSVYGPLPMSQAMNWPVQVSQVEADGYAKFYGMRIPTEAELIRFRVHTAASSQRCKVPNIGFKAWHPTDVSNEQVHTLGDVWEWTSTIWDQYEGFVPSTLYPGYSADFFDGKHHAVIGGSWATVPRIAERVSFRNWYQAAYPYVFAGFRCCKMTTN</sequence>
<evidence type="ECO:0000256" key="5">
    <source>
        <dbReference type="ARBA" id="ARBA00037882"/>
    </source>
</evidence>
<evidence type="ECO:0000313" key="11">
    <source>
        <dbReference type="Proteomes" id="UP000027586"/>
    </source>
</evidence>
<keyword evidence="1" id="KW-0489">Methyltransferase</keyword>
<evidence type="ECO:0000256" key="1">
    <source>
        <dbReference type="ARBA" id="ARBA00022603"/>
    </source>
</evidence>
<dbReference type="STRING" id="1263082.A0A068S9E3"/>
<feature type="domain" description="Histidine-specific methyltransferase SAM-dependent" evidence="8">
    <location>
        <begin position="59"/>
        <end position="370"/>
    </location>
</feature>
<dbReference type="InterPro" id="IPR005532">
    <property type="entry name" value="SUMF_dom"/>
</dbReference>
<feature type="domain" description="DinB-like" evidence="9">
    <location>
        <begin position="454"/>
        <end position="588"/>
    </location>
</feature>
<dbReference type="InterPro" id="IPR029063">
    <property type="entry name" value="SAM-dependent_MTases_sf"/>
</dbReference>
<keyword evidence="4" id="KW-0408">Iron</keyword>
<dbReference type="EMBL" id="CBTN010000063">
    <property type="protein sequence ID" value="CDH58934.1"/>
    <property type="molecule type" value="Genomic_DNA"/>
</dbReference>
<reference evidence="10" key="1">
    <citation type="submission" date="2013-08" db="EMBL/GenBank/DDBJ databases">
        <title>Gene expansion shapes genome architecture in the human pathogen Lichtheimia corymbifera: an evolutionary genomics analysis in the ancient terrestrial Mucorales (Mucoromycotina).</title>
        <authorList>
            <person name="Schwartze V.U."/>
            <person name="Winter S."/>
            <person name="Shelest E."/>
            <person name="Marcet-Houben M."/>
            <person name="Horn F."/>
            <person name="Wehner S."/>
            <person name="Hoffmann K."/>
            <person name="Riege K."/>
            <person name="Sammeth M."/>
            <person name="Nowrousian M."/>
            <person name="Valiante V."/>
            <person name="Linde J."/>
            <person name="Jacobsen I.D."/>
            <person name="Marz M."/>
            <person name="Brakhage A.A."/>
            <person name="Gabaldon T."/>
            <person name="Bocker S."/>
            <person name="Voigt K."/>
        </authorList>
    </citation>
    <scope>NUCLEOTIDE SEQUENCE [LARGE SCALE GENOMIC DNA]</scope>
    <source>
        <strain evidence="10">FSU 9682</strain>
    </source>
</reference>
<keyword evidence="3" id="KW-0560">Oxidoreductase</keyword>
<dbReference type="Pfam" id="PF10017">
    <property type="entry name" value="Methyltransf_33"/>
    <property type="match status" value="1"/>
</dbReference>
<dbReference type="Gene3D" id="3.90.1580.10">
    <property type="entry name" value="paralog of FGE (formylglycine-generating enzyme)"/>
    <property type="match status" value="2"/>
</dbReference>
<evidence type="ECO:0000313" key="10">
    <source>
        <dbReference type="EMBL" id="CDH58934.1"/>
    </source>
</evidence>
<accession>A0A068S9E3</accession>
<evidence type="ECO:0000256" key="3">
    <source>
        <dbReference type="ARBA" id="ARBA00023002"/>
    </source>
</evidence>
<dbReference type="GO" id="GO:0008168">
    <property type="term" value="F:methyltransferase activity"/>
    <property type="evidence" value="ECO:0007669"/>
    <property type="project" value="UniProtKB-KW"/>
</dbReference>
<protein>
    <submittedName>
        <fullName evidence="10">Duf323 domain-containing protein</fullName>
    </submittedName>
</protein>
<dbReference type="InterPro" id="IPR051128">
    <property type="entry name" value="EgtD_Methyltrsf_superfamily"/>
</dbReference>
<dbReference type="SUPFAM" id="SSF56436">
    <property type="entry name" value="C-type lectin-like"/>
    <property type="match status" value="1"/>
</dbReference>
<dbReference type="InterPro" id="IPR042095">
    <property type="entry name" value="SUMF_sf"/>
</dbReference>
<dbReference type="AlphaFoldDB" id="A0A068S9E3"/>
<dbReference type="Proteomes" id="UP000027586">
    <property type="component" value="Unassembled WGS sequence"/>
</dbReference>
<dbReference type="GO" id="GO:0032259">
    <property type="term" value="P:methylation"/>
    <property type="evidence" value="ECO:0007669"/>
    <property type="project" value="UniProtKB-KW"/>
</dbReference>
<name>A0A068S9E3_9FUNG</name>
<comment type="pathway">
    <text evidence="5">Amino-acid biosynthesis; ergothioneine biosynthesis.</text>
</comment>
<evidence type="ECO:0000256" key="4">
    <source>
        <dbReference type="ARBA" id="ARBA00023004"/>
    </source>
</evidence>
<evidence type="ECO:0000259" key="8">
    <source>
        <dbReference type="Pfam" id="PF10017"/>
    </source>
</evidence>
<dbReference type="PANTHER" id="PTHR43397:SF1">
    <property type="entry name" value="ERGOTHIONEINE BIOSYNTHESIS PROTEIN 1"/>
    <property type="match status" value="1"/>
</dbReference>
<dbReference type="Pfam" id="PF03781">
    <property type="entry name" value="FGE-sulfatase"/>
    <property type="match status" value="2"/>
</dbReference>
<keyword evidence="2" id="KW-0808">Transferase</keyword>
<evidence type="ECO:0000256" key="2">
    <source>
        <dbReference type="ARBA" id="ARBA00022679"/>
    </source>
</evidence>
<dbReference type="Gene3D" id="3.40.50.150">
    <property type="entry name" value="Vaccinia Virus protein VP39"/>
    <property type="match status" value="1"/>
</dbReference>
<dbReference type="PANTHER" id="PTHR43397">
    <property type="entry name" value="ERGOTHIONEINE BIOSYNTHESIS PROTEIN 1"/>
    <property type="match status" value="1"/>
</dbReference>
<evidence type="ECO:0000256" key="6">
    <source>
        <dbReference type="SAM" id="MobiDB-lite"/>
    </source>
</evidence>
<dbReference type="InterPro" id="IPR016187">
    <property type="entry name" value="CTDL_fold"/>
</dbReference>
<dbReference type="Pfam" id="PF12867">
    <property type="entry name" value="DinB_2"/>
    <property type="match status" value="1"/>
</dbReference>
<evidence type="ECO:0000259" key="9">
    <source>
        <dbReference type="Pfam" id="PF12867"/>
    </source>
</evidence>
<feature type="domain" description="Sulfatase-modifying factor enzyme-like" evidence="7">
    <location>
        <begin position="776"/>
        <end position="850"/>
    </location>
</feature>
<dbReference type="NCBIfam" id="TIGR03439">
    <property type="entry name" value="methyl_EasF"/>
    <property type="match status" value="1"/>
</dbReference>
<dbReference type="VEuPathDB" id="FungiDB:LCOR_09779.1"/>
<feature type="domain" description="Sulfatase-modifying factor enzyme-like" evidence="7">
    <location>
        <begin position="622"/>
        <end position="740"/>
    </location>
</feature>
<keyword evidence="11" id="KW-1185">Reference proteome</keyword>
<dbReference type="InterPro" id="IPR017805">
    <property type="entry name" value="SAM_MeTrfase_EasF-type_put"/>
</dbReference>
<dbReference type="InterPro" id="IPR019257">
    <property type="entry name" value="MeTrfase_dom"/>
</dbReference>
<organism evidence="10 11">
    <name type="scientific">Lichtheimia corymbifera JMRC:FSU:9682</name>
    <dbReference type="NCBI Taxonomy" id="1263082"/>
    <lineage>
        <taxon>Eukaryota</taxon>
        <taxon>Fungi</taxon>
        <taxon>Fungi incertae sedis</taxon>
        <taxon>Mucoromycota</taxon>
        <taxon>Mucoromycotina</taxon>
        <taxon>Mucoromycetes</taxon>
        <taxon>Mucorales</taxon>
        <taxon>Lichtheimiaceae</taxon>
        <taxon>Lichtheimia</taxon>
    </lineage>
</organism>
<feature type="region of interest" description="Disordered" evidence="6">
    <location>
        <begin position="29"/>
        <end position="50"/>
    </location>
</feature>
<proteinExistence type="predicted"/>
<comment type="caution">
    <text evidence="10">The sequence shown here is derived from an EMBL/GenBank/DDBJ whole genome shotgun (WGS) entry which is preliminary data.</text>
</comment>
<dbReference type="InterPro" id="IPR024775">
    <property type="entry name" value="DinB-like"/>
</dbReference>
<gene>
    <name evidence="10" type="ORF">LCOR_09779.1</name>
</gene>
<evidence type="ECO:0000259" key="7">
    <source>
        <dbReference type="Pfam" id="PF03781"/>
    </source>
</evidence>
<dbReference type="OrthoDB" id="659at2759"/>